<dbReference type="RefSeq" id="XP_020433854.1">
    <property type="nucleotide sequence ID" value="XM_020576605.1"/>
</dbReference>
<feature type="compositionally biased region" description="Low complexity" evidence="1">
    <location>
        <begin position="48"/>
        <end position="62"/>
    </location>
</feature>
<accession>D3BB00</accession>
<dbReference type="InParanoid" id="D3BB00"/>
<dbReference type="EMBL" id="ADBJ01000025">
    <property type="protein sequence ID" value="EFA81737.1"/>
    <property type="molecule type" value="Genomic_DNA"/>
</dbReference>
<proteinExistence type="predicted"/>
<protein>
    <submittedName>
        <fullName evidence="2">Uncharacterized protein</fullName>
    </submittedName>
</protein>
<feature type="region of interest" description="Disordered" evidence="1">
    <location>
        <begin position="47"/>
        <end position="77"/>
    </location>
</feature>
<reference evidence="2 3" key="1">
    <citation type="journal article" date="2011" name="Genome Res.">
        <title>Phylogeny-wide analysis of social amoeba genomes highlights ancient origins for complex intercellular communication.</title>
        <authorList>
            <person name="Heidel A.J."/>
            <person name="Lawal H.M."/>
            <person name="Felder M."/>
            <person name="Schilde C."/>
            <person name="Helps N.R."/>
            <person name="Tunggal B."/>
            <person name="Rivero F."/>
            <person name="John U."/>
            <person name="Schleicher M."/>
            <person name="Eichinger L."/>
            <person name="Platzer M."/>
            <person name="Noegel A.A."/>
            <person name="Schaap P."/>
            <person name="Gloeckner G."/>
        </authorList>
    </citation>
    <scope>NUCLEOTIDE SEQUENCE [LARGE SCALE GENOMIC DNA]</scope>
    <source>
        <strain evidence="3">ATCC 26659 / Pp 5 / PN500</strain>
    </source>
</reference>
<name>D3BB00_HETP5</name>
<gene>
    <name evidence="2" type="ORF">PPL_05731</name>
</gene>
<dbReference type="AlphaFoldDB" id="D3BB00"/>
<dbReference type="GeneID" id="31361215"/>
<comment type="caution">
    <text evidence="2">The sequence shown here is derived from an EMBL/GenBank/DDBJ whole genome shotgun (WGS) entry which is preliminary data.</text>
</comment>
<sequence length="77" mass="8465">MKSLRVVSSLSSTFLLQQSSSRTTQSFRLTTLANNIQRYSTSSTFRVNNPIFNSSSNNNRNNPAMSKAGVTEENASS</sequence>
<keyword evidence="3" id="KW-1185">Reference proteome</keyword>
<evidence type="ECO:0000313" key="3">
    <source>
        <dbReference type="Proteomes" id="UP000001396"/>
    </source>
</evidence>
<evidence type="ECO:0000313" key="2">
    <source>
        <dbReference type="EMBL" id="EFA81737.1"/>
    </source>
</evidence>
<dbReference type="Proteomes" id="UP000001396">
    <property type="component" value="Unassembled WGS sequence"/>
</dbReference>
<organism evidence="2 3">
    <name type="scientific">Heterostelium pallidum (strain ATCC 26659 / Pp 5 / PN500)</name>
    <name type="common">Cellular slime mold</name>
    <name type="synonym">Polysphondylium pallidum</name>
    <dbReference type="NCBI Taxonomy" id="670386"/>
    <lineage>
        <taxon>Eukaryota</taxon>
        <taxon>Amoebozoa</taxon>
        <taxon>Evosea</taxon>
        <taxon>Eumycetozoa</taxon>
        <taxon>Dictyostelia</taxon>
        <taxon>Acytosteliales</taxon>
        <taxon>Acytosteliaceae</taxon>
        <taxon>Heterostelium</taxon>
    </lineage>
</organism>
<evidence type="ECO:0000256" key="1">
    <source>
        <dbReference type="SAM" id="MobiDB-lite"/>
    </source>
</evidence>